<evidence type="ECO:0000256" key="1">
    <source>
        <dbReference type="SAM" id="MobiDB-lite"/>
    </source>
</evidence>
<feature type="region of interest" description="Disordered" evidence="1">
    <location>
        <begin position="72"/>
        <end position="98"/>
    </location>
</feature>
<proteinExistence type="predicted"/>
<dbReference type="PANTHER" id="PTHR22306:SF2">
    <property type="entry name" value="CHROMOSOME 7 OPEN READING FRAME 50"/>
    <property type="match status" value="1"/>
</dbReference>
<feature type="region of interest" description="Disordered" evidence="1">
    <location>
        <begin position="1"/>
        <end position="53"/>
    </location>
</feature>
<feature type="compositionally biased region" description="Basic and acidic residues" evidence="1">
    <location>
        <begin position="9"/>
        <end position="27"/>
    </location>
</feature>
<dbReference type="AlphaFoldDB" id="A0A2M4CYU9"/>
<dbReference type="Pfam" id="PF10180">
    <property type="entry name" value="WKF"/>
    <property type="match status" value="1"/>
</dbReference>
<dbReference type="VEuPathDB" id="VectorBase:ADAC004334"/>
<dbReference type="PANTHER" id="PTHR22306">
    <property type="entry name" value="CHROMOSOME 7 OPEN READING FRAME 50"/>
    <property type="match status" value="1"/>
</dbReference>
<evidence type="ECO:0000313" key="3">
    <source>
        <dbReference type="EMBL" id="MBW70512.1"/>
    </source>
</evidence>
<feature type="domain" description="WKF" evidence="2">
    <location>
        <begin position="103"/>
        <end position="165"/>
    </location>
</feature>
<sequence length="198" mass="22517">MGKKNKVKVPKEGADEKDDAKSSPEKVAKRKLPAESADGETVEPTKKVKKRAKDSIVGGTTICELPGIKIGKQKESKRAKKRKKREEAVQEKPKEQTQEEIRQYLECWSSQREKWKFQKLKQIFIQKYILDENHIDADMWPVALEYLSGTKGASRDLLIKNAETVISEIDAAAEENESDTQQTSAKYQRARELLQSLG</sequence>
<evidence type="ECO:0000259" key="2">
    <source>
        <dbReference type="Pfam" id="PF10180"/>
    </source>
</evidence>
<accession>A0A2M4CYU9</accession>
<name>A0A2M4CYU9_ANODA</name>
<dbReference type="InterPro" id="IPR019327">
    <property type="entry name" value="WKF"/>
</dbReference>
<dbReference type="EMBL" id="GGFL01006334">
    <property type="protein sequence ID" value="MBW70512.1"/>
    <property type="molecule type" value="Transcribed_RNA"/>
</dbReference>
<feature type="compositionally biased region" description="Basic residues" evidence="1">
    <location>
        <begin position="75"/>
        <end position="84"/>
    </location>
</feature>
<reference evidence="3" key="1">
    <citation type="submission" date="2018-01" db="EMBL/GenBank/DDBJ databases">
        <title>An insight into the sialome of Amazonian anophelines.</title>
        <authorList>
            <person name="Ribeiro J.M."/>
            <person name="Scarpassa V."/>
            <person name="Calvo E."/>
        </authorList>
    </citation>
    <scope>NUCLEOTIDE SEQUENCE</scope>
</reference>
<organism evidence="3">
    <name type="scientific">Anopheles darlingi</name>
    <name type="common">Mosquito</name>
    <dbReference type="NCBI Taxonomy" id="43151"/>
    <lineage>
        <taxon>Eukaryota</taxon>
        <taxon>Metazoa</taxon>
        <taxon>Ecdysozoa</taxon>
        <taxon>Arthropoda</taxon>
        <taxon>Hexapoda</taxon>
        <taxon>Insecta</taxon>
        <taxon>Pterygota</taxon>
        <taxon>Neoptera</taxon>
        <taxon>Endopterygota</taxon>
        <taxon>Diptera</taxon>
        <taxon>Nematocera</taxon>
        <taxon>Culicoidea</taxon>
        <taxon>Culicidae</taxon>
        <taxon>Anophelinae</taxon>
        <taxon>Anopheles</taxon>
    </lineage>
</organism>
<protein>
    <recommendedName>
        <fullName evidence="2">WKF domain-containing protein</fullName>
    </recommendedName>
</protein>
<feature type="compositionally biased region" description="Basic and acidic residues" evidence="1">
    <location>
        <begin position="85"/>
        <end position="98"/>
    </location>
</feature>
<dbReference type="VEuPathDB" id="VectorBase:ADAR2_009701"/>